<protein>
    <recommendedName>
        <fullName evidence="2">F-box domain-containing protein</fullName>
    </recommendedName>
</protein>
<dbReference type="InterPro" id="IPR001810">
    <property type="entry name" value="F-box_dom"/>
</dbReference>
<sequence>MNQITHLSTEVLIKIFEYCPISTLGVLQRTCKRFYKIIQKATTLGNVTPILSTNQLHSEMRNRCNKFFDLKHKYRISRNWMNGIYQECILAKDKKRYIPYLVLQKDRLWLSKANRIHLYKRNRRGMSYSTFIAMQSKSDICKFAIQKNCLVSGQRDGSVFISNLKSDRLHLENCHRLDIEAINFVDDFFVTGSKDTYVKLWPLKQELQHPYVPISSVSVGDRIWSSATSSKNSLLVIGTGGHNGVAPIQILDLSRFTVISELGKDFPIGAGVLGLKWEDPHTLLSCGYDKSIRNWDMRSGQCVQVWTDPFNATIYCFETDNCCTLVAGTQTNGRVVLWDMRTVRYVQMYFMEVCKTSFKSSPIYSLSFDAFELFAASDCNLTVLDFSVHSGIEKNYNMYGM</sequence>
<dbReference type="PROSITE" id="PS50082">
    <property type="entry name" value="WD_REPEATS_2"/>
    <property type="match status" value="2"/>
</dbReference>
<feature type="domain" description="F-box" evidence="2">
    <location>
        <begin position="1"/>
        <end position="47"/>
    </location>
</feature>
<dbReference type="InterPro" id="IPR036047">
    <property type="entry name" value="F-box-like_dom_sf"/>
</dbReference>
<dbReference type="OrthoDB" id="435188at2759"/>
<organism evidence="3 4">
    <name type="scientific">Photinus pyralis</name>
    <name type="common">Common eastern firefly</name>
    <name type="synonym">Lampyris pyralis</name>
    <dbReference type="NCBI Taxonomy" id="7054"/>
    <lineage>
        <taxon>Eukaryota</taxon>
        <taxon>Metazoa</taxon>
        <taxon>Ecdysozoa</taxon>
        <taxon>Arthropoda</taxon>
        <taxon>Hexapoda</taxon>
        <taxon>Insecta</taxon>
        <taxon>Pterygota</taxon>
        <taxon>Neoptera</taxon>
        <taxon>Endopterygota</taxon>
        <taxon>Coleoptera</taxon>
        <taxon>Polyphaga</taxon>
        <taxon>Elateriformia</taxon>
        <taxon>Elateroidea</taxon>
        <taxon>Lampyridae</taxon>
        <taxon>Lampyrinae</taxon>
        <taxon>Photinus</taxon>
    </lineage>
</organism>
<evidence type="ECO:0000256" key="1">
    <source>
        <dbReference type="PROSITE-ProRule" id="PRU00221"/>
    </source>
</evidence>
<reference evidence="3 4" key="1">
    <citation type="journal article" date="2018" name="Elife">
        <title>Firefly genomes illuminate parallel origins of bioluminescence in beetles.</title>
        <authorList>
            <person name="Fallon T.R."/>
            <person name="Lower S.E."/>
            <person name="Chang C.H."/>
            <person name="Bessho-Uehara M."/>
            <person name="Martin G.J."/>
            <person name="Bewick A.J."/>
            <person name="Behringer M."/>
            <person name="Debat H.J."/>
            <person name="Wong I."/>
            <person name="Day J.C."/>
            <person name="Suvorov A."/>
            <person name="Silva C.J."/>
            <person name="Stanger-Hall K.F."/>
            <person name="Hall D.W."/>
            <person name="Schmitz R.J."/>
            <person name="Nelson D.R."/>
            <person name="Lewis S.M."/>
            <person name="Shigenobu S."/>
            <person name="Bybee S.M."/>
            <person name="Larracuente A.M."/>
            <person name="Oba Y."/>
            <person name="Weng J.K."/>
        </authorList>
    </citation>
    <scope>NUCLEOTIDE SEQUENCE [LARGE SCALE GENOMIC DNA]</scope>
    <source>
        <strain evidence="3">1611_PpyrPB1</strain>
        <tissue evidence="3">Whole body</tissue>
    </source>
</reference>
<dbReference type="GO" id="GO:0031146">
    <property type="term" value="P:SCF-dependent proteasomal ubiquitin-dependent protein catabolic process"/>
    <property type="evidence" value="ECO:0007669"/>
    <property type="project" value="TreeGrafter"/>
</dbReference>
<dbReference type="AlphaFoldDB" id="A0A5N4AWH4"/>
<accession>A0A5N4AWH4</accession>
<dbReference type="GO" id="GO:0019005">
    <property type="term" value="C:SCF ubiquitin ligase complex"/>
    <property type="evidence" value="ECO:0007669"/>
    <property type="project" value="TreeGrafter"/>
</dbReference>
<feature type="repeat" description="WD" evidence="1">
    <location>
        <begin position="283"/>
        <end position="305"/>
    </location>
</feature>
<dbReference type="FunCoup" id="A0A5N4AWH4">
    <property type="interactions" value="92"/>
</dbReference>
<dbReference type="PANTHER" id="PTHR14381">
    <property type="entry name" value="DACTYLIN"/>
    <property type="match status" value="1"/>
</dbReference>
<dbReference type="Pfam" id="PF00646">
    <property type="entry name" value="F-box"/>
    <property type="match status" value="1"/>
</dbReference>
<comment type="caution">
    <text evidence="3">The sequence shown here is derived from an EMBL/GenBank/DDBJ whole genome shotgun (WGS) entry which is preliminary data.</text>
</comment>
<dbReference type="SMART" id="SM00320">
    <property type="entry name" value="WD40"/>
    <property type="match status" value="4"/>
</dbReference>
<evidence type="ECO:0000259" key="2">
    <source>
        <dbReference type="PROSITE" id="PS50181"/>
    </source>
</evidence>
<dbReference type="FunFam" id="2.130.10.10:FF:002194">
    <property type="entry name" value="Uncharacterized protein"/>
    <property type="match status" value="1"/>
</dbReference>
<dbReference type="InParanoid" id="A0A5N4AWH4"/>
<dbReference type="PANTHER" id="PTHR14381:SF1">
    <property type="entry name" value="F-BOX_WD REPEAT-CONTAINING PROTEIN 4"/>
    <property type="match status" value="1"/>
</dbReference>
<dbReference type="InterPro" id="IPR015943">
    <property type="entry name" value="WD40/YVTN_repeat-like_dom_sf"/>
</dbReference>
<gene>
    <name evidence="3" type="ORF">PPYR_03898</name>
</gene>
<dbReference type="InterPro" id="IPR052301">
    <property type="entry name" value="SCF_F-box/WD-repeat"/>
</dbReference>
<proteinExistence type="predicted"/>
<dbReference type="SUPFAM" id="SSF81383">
    <property type="entry name" value="F-box domain"/>
    <property type="match status" value="1"/>
</dbReference>
<dbReference type="Proteomes" id="UP000327044">
    <property type="component" value="Unassembled WGS sequence"/>
</dbReference>
<name>A0A5N4AWH4_PHOPY</name>
<dbReference type="SUPFAM" id="SSF50978">
    <property type="entry name" value="WD40 repeat-like"/>
    <property type="match status" value="1"/>
</dbReference>
<dbReference type="Gene3D" id="2.130.10.10">
    <property type="entry name" value="YVTN repeat-like/Quinoprotein amine dehydrogenase"/>
    <property type="match status" value="1"/>
</dbReference>
<dbReference type="CDD" id="cd09917">
    <property type="entry name" value="F-box_SF"/>
    <property type="match status" value="1"/>
</dbReference>
<dbReference type="InterPro" id="IPR036322">
    <property type="entry name" value="WD40_repeat_dom_sf"/>
</dbReference>
<dbReference type="Pfam" id="PF00400">
    <property type="entry name" value="WD40"/>
    <property type="match status" value="1"/>
</dbReference>
<keyword evidence="4" id="KW-1185">Reference proteome</keyword>
<evidence type="ECO:0000313" key="3">
    <source>
        <dbReference type="EMBL" id="KAB0801712.1"/>
    </source>
</evidence>
<keyword evidence="1" id="KW-0853">WD repeat</keyword>
<evidence type="ECO:0000313" key="4">
    <source>
        <dbReference type="Proteomes" id="UP000327044"/>
    </source>
</evidence>
<feature type="repeat" description="WD" evidence="1">
    <location>
        <begin position="172"/>
        <end position="204"/>
    </location>
</feature>
<dbReference type="PROSITE" id="PS50181">
    <property type="entry name" value="FBOX"/>
    <property type="match status" value="1"/>
</dbReference>
<dbReference type="Gene3D" id="1.20.1280.50">
    <property type="match status" value="1"/>
</dbReference>
<dbReference type="InterPro" id="IPR001680">
    <property type="entry name" value="WD40_rpt"/>
</dbReference>
<dbReference type="EMBL" id="VVIM01000002">
    <property type="protein sequence ID" value="KAB0801712.1"/>
    <property type="molecule type" value="Genomic_DNA"/>
</dbReference>